<dbReference type="SUPFAM" id="SSF55785">
    <property type="entry name" value="PYP-like sensor domain (PAS domain)"/>
    <property type="match status" value="2"/>
</dbReference>
<keyword evidence="3" id="KW-0597">Phosphoprotein</keyword>
<feature type="domain" description="PAS" evidence="6">
    <location>
        <begin position="4"/>
        <end position="80"/>
    </location>
</feature>
<evidence type="ECO:0000256" key="3">
    <source>
        <dbReference type="ARBA" id="ARBA00022553"/>
    </source>
</evidence>
<dbReference type="InterPro" id="IPR000014">
    <property type="entry name" value="PAS"/>
</dbReference>
<dbReference type="SUPFAM" id="SSF47384">
    <property type="entry name" value="Homodimeric domain of signal transducing histidine kinase"/>
    <property type="match status" value="1"/>
</dbReference>
<keyword evidence="9" id="KW-1185">Reference proteome</keyword>
<evidence type="ECO:0000256" key="2">
    <source>
        <dbReference type="ARBA" id="ARBA00012438"/>
    </source>
</evidence>
<evidence type="ECO:0000313" key="9">
    <source>
        <dbReference type="Proteomes" id="UP000293331"/>
    </source>
</evidence>
<dbReference type="Gene3D" id="1.10.287.130">
    <property type="match status" value="1"/>
</dbReference>
<dbReference type="SUPFAM" id="SSF55781">
    <property type="entry name" value="GAF domain-like"/>
    <property type="match status" value="1"/>
</dbReference>
<sequence>MKDNPEQLYTLLQSIEGIVWEADAGMQHFAFISDRVQDITGFSSKEWMARPGFWKTRIHPDDLQVVDEYAALQSGAVKSRTFEYRMMCADGQIVWIKDNVSVLCGDKGACLLGGIMLDNTVAERLKALERLERDVLKLNSDLTVTLQNVLLSYLQGLEALFPQMQCSIHRVKNGRLVTGVAPSLPADYMSALAGVDIGKHQGSCGAAAATKQQVIVNDIATDIKWTKFRDLALSYQLKACWANPVIDADGVVMATLAMYYQESKTPTEEELQVMERATALLRIIMENRGKTEIISETNLLMMQSQELAHFGNWRWDVQHDIVSWSPALYNIYGLDPQDFKATFAGYQALLHPDDRTRVRGIIENVLHTREDNNFEERIIRPNGDLRYLRSWAKLKTDSQGMPVEMIGACLDITETVLQVQAIEQRNHQLLEIAWMQSHMIRSPLTRIMALVELIKDPSNTDAEKAEFLDHLLTSAHELDEQVKRINQKAENTG</sequence>
<dbReference type="PANTHER" id="PTHR43304:SF1">
    <property type="entry name" value="PAC DOMAIN-CONTAINING PROTEIN"/>
    <property type="match status" value="1"/>
</dbReference>
<dbReference type="InterPro" id="IPR003018">
    <property type="entry name" value="GAF"/>
</dbReference>
<feature type="domain" description="PAC" evidence="7">
    <location>
        <begin position="372"/>
        <end position="424"/>
    </location>
</feature>
<dbReference type="Proteomes" id="UP000293331">
    <property type="component" value="Unassembled WGS sequence"/>
</dbReference>
<dbReference type="SMART" id="SM00091">
    <property type="entry name" value="PAS"/>
    <property type="match status" value="2"/>
</dbReference>
<protein>
    <recommendedName>
        <fullName evidence="2">histidine kinase</fullName>
        <ecNumber evidence="2">2.7.13.3</ecNumber>
    </recommendedName>
</protein>
<dbReference type="GO" id="GO:0000155">
    <property type="term" value="F:phosphorelay sensor kinase activity"/>
    <property type="evidence" value="ECO:0007669"/>
    <property type="project" value="InterPro"/>
</dbReference>
<reference evidence="8 9" key="1">
    <citation type="submission" date="2019-02" db="EMBL/GenBank/DDBJ databases">
        <title>Bacterial novel species Mucilaginibacter sp. 17JY9-4 isolated from soil.</title>
        <authorList>
            <person name="Jung H.-Y."/>
        </authorList>
    </citation>
    <scope>NUCLEOTIDE SEQUENCE [LARGE SCALE GENOMIC DNA]</scope>
    <source>
        <strain evidence="8 9">17JY9-4</strain>
    </source>
</reference>
<keyword evidence="4" id="KW-0808">Transferase</keyword>
<dbReference type="InterPro" id="IPR001610">
    <property type="entry name" value="PAC"/>
</dbReference>
<dbReference type="InterPro" id="IPR052162">
    <property type="entry name" value="Sensor_kinase/Photoreceptor"/>
</dbReference>
<dbReference type="NCBIfam" id="TIGR00229">
    <property type="entry name" value="sensory_box"/>
    <property type="match status" value="1"/>
</dbReference>
<dbReference type="PROSITE" id="PS50112">
    <property type="entry name" value="PAS"/>
    <property type="match status" value="2"/>
</dbReference>
<dbReference type="InterPro" id="IPR000700">
    <property type="entry name" value="PAS-assoc_C"/>
</dbReference>
<organism evidence="8 9">
    <name type="scientific">Mucilaginibacter terrigena</name>
    <dbReference type="NCBI Taxonomy" id="2492395"/>
    <lineage>
        <taxon>Bacteria</taxon>
        <taxon>Pseudomonadati</taxon>
        <taxon>Bacteroidota</taxon>
        <taxon>Sphingobacteriia</taxon>
        <taxon>Sphingobacteriales</taxon>
        <taxon>Sphingobacteriaceae</taxon>
        <taxon>Mucilaginibacter</taxon>
    </lineage>
</organism>
<dbReference type="CDD" id="cd00130">
    <property type="entry name" value="PAS"/>
    <property type="match status" value="2"/>
</dbReference>
<dbReference type="InterPro" id="IPR029016">
    <property type="entry name" value="GAF-like_dom_sf"/>
</dbReference>
<dbReference type="Gene3D" id="3.30.450.40">
    <property type="match status" value="1"/>
</dbReference>
<dbReference type="SMART" id="SM00065">
    <property type="entry name" value="GAF"/>
    <property type="match status" value="1"/>
</dbReference>
<name>A0A4Q5LL61_9SPHI</name>
<dbReference type="OrthoDB" id="6231665at2"/>
<feature type="domain" description="PAS" evidence="6">
    <location>
        <begin position="316"/>
        <end position="369"/>
    </location>
</feature>
<dbReference type="InterPro" id="IPR003661">
    <property type="entry name" value="HisK_dim/P_dom"/>
</dbReference>
<dbReference type="AlphaFoldDB" id="A0A4Q5LL61"/>
<dbReference type="EMBL" id="SEWG01000004">
    <property type="protein sequence ID" value="RYU90358.1"/>
    <property type="molecule type" value="Genomic_DNA"/>
</dbReference>
<dbReference type="Gene3D" id="3.30.450.20">
    <property type="entry name" value="PAS domain"/>
    <property type="match status" value="2"/>
</dbReference>
<accession>A0A4Q5LL61</accession>
<dbReference type="PANTHER" id="PTHR43304">
    <property type="entry name" value="PHYTOCHROME-LIKE PROTEIN CPH1"/>
    <property type="match status" value="1"/>
</dbReference>
<dbReference type="Gene3D" id="2.10.70.100">
    <property type="match status" value="1"/>
</dbReference>
<dbReference type="Pfam" id="PF00512">
    <property type="entry name" value="HisKA"/>
    <property type="match status" value="1"/>
</dbReference>
<evidence type="ECO:0000256" key="4">
    <source>
        <dbReference type="ARBA" id="ARBA00022679"/>
    </source>
</evidence>
<dbReference type="SMART" id="SM00086">
    <property type="entry name" value="PAC"/>
    <property type="match status" value="2"/>
</dbReference>
<evidence type="ECO:0000259" key="7">
    <source>
        <dbReference type="PROSITE" id="PS50113"/>
    </source>
</evidence>
<dbReference type="PROSITE" id="PS50113">
    <property type="entry name" value="PAC"/>
    <property type="match status" value="2"/>
</dbReference>
<dbReference type="EC" id="2.7.13.3" evidence="2"/>
<dbReference type="Pfam" id="PF13185">
    <property type="entry name" value="GAF_2"/>
    <property type="match status" value="1"/>
</dbReference>
<evidence type="ECO:0000259" key="6">
    <source>
        <dbReference type="PROSITE" id="PS50112"/>
    </source>
</evidence>
<dbReference type="InterPro" id="IPR036097">
    <property type="entry name" value="HisK_dim/P_sf"/>
</dbReference>
<dbReference type="Pfam" id="PF08447">
    <property type="entry name" value="PAS_3"/>
    <property type="match status" value="2"/>
</dbReference>
<feature type="domain" description="PAC" evidence="7">
    <location>
        <begin position="80"/>
        <end position="133"/>
    </location>
</feature>
<proteinExistence type="predicted"/>
<dbReference type="RefSeq" id="WP_129877008.1">
    <property type="nucleotide sequence ID" value="NZ_SEWG01000004.1"/>
</dbReference>
<evidence type="ECO:0000256" key="1">
    <source>
        <dbReference type="ARBA" id="ARBA00000085"/>
    </source>
</evidence>
<comment type="catalytic activity">
    <reaction evidence="1">
        <text>ATP + protein L-histidine = ADP + protein N-phospho-L-histidine.</text>
        <dbReference type="EC" id="2.7.13.3"/>
    </reaction>
</comment>
<gene>
    <name evidence="8" type="ORF">EWM62_12590</name>
</gene>
<keyword evidence="5" id="KW-0418">Kinase</keyword>
<evidence type="ECO:0000256" key="5">
    <source>
        <dbReference type="ARBA" id="ARBA00022777"/>
    </source>
</evidence>
<evidence type="ECO:0000313" key="8">
    <source>
        <dbReference type="EMBL" id="RYU90358.1"/>
    </source>
</evidence>
<dbReference type="InterPro" id="IPR013655">
    <property type="entry name" value="PAS_fold_3"/>
</dbReference>
<dbReference type="InterPro" id="IPR035965">
    <property type="entry name" value="PAS-like_dom_sf"/>
</dbReference>
<comment type="caution">
    <text evidence="8">The sequence shown here is derived from an EMBL/GenBank/DDBJ whole genome shotgun (WGS) entry which is preliminary data.</text>
</comment>